<evidence type="ECO:0000313" key="2">
    <source>
        <dbReference type="EMBL" id="MCI5756335.1"/>
    </source>
</evidence>
<proteinExistence type="predicted"/>
<comment type="caution">
    <text evidence="2">The sequence shown here is derived from an EMBL/GenBank/DDBJ whole genome shotgun (WGS) entry which is preliminary data.</text>
</comment>
<evidence type="ECO:0000259" key="1">
    <source>
        <dbReference type="Pfam" id="PF01408"/>
    </source>
</evidence>
<feature type="domain" description="Gfo/Idh/MocA-like oxidoreductase N-terminal" evidence="1">
    <location>
        <begin position="5"/>
        <end position="113"/>
    </location>
</feature>
<accession>A0AAE3FIX5</accession>
<dbReference type="EMBL" id="JALEMU010000137">
    <property type="protein sequence ID" value="MCI5756335.1"/>
    <property type="molecule type" value="Genomic_DNA"/>
</dbReference>
<sequence length="176" mass="20061">MSNPIKIGVVGLGRIGMSVHRECLKERPDKFTVVAACDLIADRSARYAEEFGCRTYERIEDLIADPEVEVVDIATRSCDHYRHAKMALLAGKSVLVEKPFCETYEEAKELVKLGGQPAGPRIFVRHNRRFEEGFIRVNEIIDSGILGEVYEIRLARNEYQRRNDWQTIMEFGGGQL</sequence>
<dbReference type="Gene3D" id="3.30.360.10">
    <property type="entry name" value="Dihydrodipicolinate Reductase, domain 2"/>
    <property type="match status" value="1"/>
</dbReference>
<dbReference type="PANTHER" id="PTHR43708">
    <property type="entry name" value="CONSERVED EXPRESSED OXIDOREDUCTASE (EUROFUNG)"/>
    <property type="match status" value="1"/>
</dbReference>
<dbReference type="InterPro" id="IPR000683">
    <property type="entry name" value="Gfo/Idh/MocA-like_OxRdtase_N"/>
</dbReference>
<protein>
    <submittedName>
        <fullName evidence="2">Gfo/Idh/MocA family oxidoreductase</fullName>
    </submittedName>
</protein>
<dbReference type="PANTHER" id="PTHR43708:SF8">
    <property type="entry name" value="OXIDOREDUCTASE"/>
    <property type="match status" value="1"/>
</dbReference>
<dbReference type="Proteomes" id="UP001139365">
    <property type="component" value="Unassembled WGS sequence"/>
</dbReference>
<dbReference type="AlphaFoldDB" id="A0AAE3FIX5"/>
<reference evidence="2 3" key="1">
    <citation type="submission" date="2022-03" db="EMBL/GenBank/DDBJ databases">
        <title>Metagenome-assembled genomes from swine fecal metagenomes.</title>
        <authorList>
            <person name="Holman D.B."/>
            <person name="Kommadath A."/>
        </authorList>
    </citation>
    <scope>NUCLEOTIDE SEQUENCE [LARGE SCALE GENOMIC DNA]</scope>
    <source>
        <strain evidence="2">SUG147</strain>
    </source>
</reference>
<feature type="non-terminal residue" evidence="2">
    <location>
        <position position="176"/>
    </location>
</feature>
<dbReference type="Gene3D" id="3.40.50.720">
    <property type="entry name" value="NAD(P)-binding Rossmann-like Domain"/>
    <property type="match status" value="1"/>
</dbReference>
<organism evidence="2 3">
    <name type="scientific">Candidatus Colimorpha enterica</name>
    <dbReference type="NCBI Taxonomy" id="3083063"/>
    <lineage>
        <taxon>Bacteria</taxon>
        <taxon>Pseudomonadati</taxon>
        <taxon>Bacteroidota</taxon>
        <taxon>Bacteroidia</taxon>
        <taxon>Bacteroidales</taxon>
        <taxon>Candidatus Colimorpha</taxon>
    </lineage>
</organism>
<gene>
    <name evidence="2" type="ORF">MR241_08610</name>
</gene>
<dbReference type="InterPro" id="IPR051317">
    <property type="entry name" value="Gfo/Idh/MocA_oxidoreduct"/>
</dbReference>
<dbReference type="InterPro" id="IPR036291">
    <property type="entry name" value="NAD(P)-bd_dom_sf"/>
</dbReference>
<dbReference type="GO" id="GO:0000166">
    <property type="term" value="F:nucleotide binding"/>
    <property type="evidence" value="ECO:0007669"/>
    <property type="project" value="InterPro"/>
</dbReference>
<evidence type="ECO:0000313" key="3">
    <source>
        <dbReference type="Proteomes" id="UP001139365"/>
    </source>
</evidence>
<name>A0AAE3FIX5_9BACT</name>
<dbReference type="SUPFAM" id="SSF51735">
    <property type="entry name" value="NAD(P)-binding Rossmann-fold domains"/>
    <property type="match status" value="1"/>
</dbReference>
<dbReference type="Pfam" id="PF01408">
    <property type="entry name" value="GFO_IDH_MocA"/>
    <property type="match status" value="1"/>
</dbReference>